<name>A0A1H1YW97_9PSED</name>
<dbReference type="Proteomes" id="UP000243359">
    <property type="component" value="Chromosome I"/>
</dbReference>
<sequence length="111" mass="12051">MSRHFCLTRRSPGVVTRIECAIHPLAGGQGLWTLLCAAGLDAAQPSAVKAQGPFHGLAEAQAVLGEIIDNLRGQGYRNVDEPSIWCLHMQAELRRQNAGRGHPAGDFRWVP</sequence>
<accession>A0A1H1YW97</accession>
<reference evidence="2" key="1">
    <citation type="submission" date="2016-10" db="EMBL/GenBank/DDBJ databases">
        <authorList>
            <person name="Varghese N."/>
            <person name="Submissions S."/>
        </authorList>
    </citation>
    <scope>NUCLEOTIDE SEQUENCE [LARGE SCALE GENOMIC DNA]</scope>
    <source>
        <strain evidence="2">KCTC 32247</strain>
    </source>
</reference>
<evidence type="ECO:0008006" key="3">
    <source>
        <dbReference type="Google" id="ProtNLM"/>
    </source>
</evidence>
<dbReference type="EMBL" id="LT629751">
    <property type="protein sequence ID" value="SDT25617.1"/>
    <property type="molecule type" value="Genomic_DNA"/>
</dbReference>
<dbReference type="RefSeq" id="WP_090351573.1">
    <property type="nucleotide sequence ID" value="NZ_LT629751.1"/>
</dbReference>
<gene>
    <name evidence="1" type="ORF">SAMN05216221_3961</name>
</gene>
<protein>
    <recommendedName>
        <fullName evidence="3">WGR domain-containing protein</fullName>
    </recommendedName>
</protein>
<organism evidence="1 2">
    <name type="scientific">Pseudomonas oryzae</name>
    <dbReference type="NCBI Taxonomy" id="1392877"/>
    <lineage>
        <taxon>Bacteria</taxon>
        <taxon>Pseudomonadati</taxon>
        <taxon>Pseudomonadota</taxon>
        <taxon>Gammaproteobacteria</taxon>
        <taxon>Pseudomonadales</taxon>
        <taxon>Pseudomonadaceae</taxon>
        <taxon>Pseudomonas</taxon>
    </lineage>
</organism>
<evidence type="ECO:0000313" key="2">
    <source>
        <dbReference type="Proteomes" id="UP000243359"/>
    </source>
</evidence>
<dbReference type="OrthoDB" id="6914861at2"/>
<dbReference type="InterPro" id="IPR056903">
    <property type="entry name" value="PA4575-like"/>
</dbReference>
<proteinExistence type="predicted"/>
<dbReference type="STRING" id="1392877.SAMN05216221_3961"/>
<keyword evidence="2" id="KW-1185">Reference proteome</keyword>
<evidence type="ECO:0000313" key="1">
    <source>
        <dbReference type="EMBL" id="SDT25617.1"/>
    </source>
</evidence>
<dbReference type="Pfam" id="PF24876">
    <property type="entry name" value="PA4575"/>
    <property type="match status" value="1"/>
</dbReference>
<dbReference type="AlphaFoldDB" id="A0A1H1YW97"/>